<feature type="transmembrane region" description="Helical" evidence="5">
    <location>
        <begin position="199"/>
        <end position="224"/>
    </location>
</feature>
<feature type="domain" description="ABC transmembrane type-1" evidence="6">
    <location>
        <begin position="78"/>
        <end position="275"/>
    </location>
</feature>
<dbReference type="PROSITE" id="PS50928">
    <property type="entry name" value="ABC_TM1"/>
    <property type="match status" value="2"/>
</dbReference>
<dbReference type="InterPro" id="IPR017664">
    <property type="entry name" value="AminoethylPonate_ABC_perm-1"/>
</dbReference>
<evidence type="ECO:0000256" key="3">
    <source>
        <dbReference type="ARBA" id="ARBA00022989"/>
    </source>
</evidence>
<dbReference type="PANTHER" id="PTHR43496:SF1">
    <property type="entry name" value="POLYGALACTURONAN_RHAMNOGALACTURONAN TRANSPORT SYSTEM PERMEASE PROTEIN YTEP"/>
    <property type="match status" value="1"/>
</dbReference>
<feature type="transmembrane region" description="Helical" evidence="5">
    <location>
        <begin position="487"/>
        <end position="510"/>
    </location>
</feature>
<feature type="transmembrane region" description="Helical" evidence="5">
    <location>
        <begin position="530"/>
        <end position="554"/>
    </location>
</feature>
<comment type="subcellular location">
    <subcellularLocation>
        <location evidence="1 5">Cell membrane</location>
        <topology evidence="1 5">Multi-pass membrane protein</topology>
    </subcellularLocation>
</comment>
<evidence type="ECO:0000256" key="2">
    <source>
        <dbReference type="ARBA" id="ARBA00022692"/>
    </source>
</evidence>
<comment type="caution">
    <text evidence="7">The sequence shown here is derived from an EMBL/GenBank/DDBJ whole genome shotgun (WGS) entry which is preliminary data.</text>
</comment>
<feature type="transmembrane region" description="Helical" evidence="5">
    <location>
        <begin position="23"/>
        <end position="45"/>
    </location>
</feature>
<dbReference type="CDD" id="cd06261">
    <property type="entry name" value="TM_PBP2"/>
    <property type="match status" value="2"/>
</dbReference>
<evidence type="ECO:0000259" key="6">
    <source>
        <dbReference type="PROSITE" id="PS50928"/>
    </source>
</evidence>
<dbReference type="EMBL" id="BSNF01000006">
    <property type="protein sequence ID" value="GLQ06623.1"/>
    <property type="molecule type" value="Genomic_DNA"/>
</dbReference>
<accession>A0ABQ5U457</accession>
<keyword evidence="4 5" id="KW-0472">Membrane</keyword>
<dbReference type="Gene3D" id="1.10.3720.10">
    <property type="entry name" value="MetI-like"/>
    <property type="match status" value="2"/>
</dbReference>
<feature type="transmembrane region" description="Helical" evidence="5">
    <location>
        <begin position="256"/>
        <end position="274"/>
    </location>
</feature>
<evidence type="ECO:0000313" key="8">
    <source>
        <dbReference type="Proteomes" id="UP001161409"/>
    </source>
</evidence>
<name>A0ABQ5U457_9PROT</name>
<dbReference type="RefSeq" id="WP_169560772.1">
    <property type="nucleotide sequence ID" value="NZ_BSNF01000006.1"/>
</dbReference>
<keyword evidence="2 5" id="KW-0812">Transmembrane</keyword>
<protein>
    <submittedName>
        <fullName evidence="7">Iron ABC transporter permease</fullName>
    </submittedName>
</protein>
<dbReference type="SUPFAM" id="SSF161098">
    <property type="entry name" value="MetI-like"/>
    <property type="match status" value="2"/>
</dbReference>
<keyword evidence="3 5" id="KW-1133">Transmembrane helix</keyword>
<feature type="transmembrane region" description="Helical" evidence="5">
    <location>
        <begin position="150"/>
        <end position="178"/>
    </location>
</feature>
<reference evidence="7" key="1">
    <citation type="journal article" date="2014" name="Int. J. Syst. Evol. Microbiol.">
        <title>Complete genome of a new Firmicutes species belonging to the dominant human colonic microbiota ('Ruminococcus bicirculans') reveals two chromosomes and a selective capacity to utilize plant glucans.</title>
        <authorList>
            <consortium name="NISC Comparative Sequencing Program"/>
            <person name="Wegmann U."/>
            <person name="Louis P."/>
            <person name="Goesmann A."/>
            <person name="Henrissat B."/>
            <person name="Duncan S.H."/>
            <person name="Flint H.J."/>
        </authorList>
    </citation>
    <scope>NUCLEOTIDE SEQUENCE</scope>
    <source>
        <strain evidence="7">NBRC 103408</strain>
    </source>
</reference>
<sequence length="568" mass="62258">MTDQAVSELKSRAIRPKLSRDDWVMRGFILAIGAWLVVTLLLPLYSMLSKSLESKDGAFVGLGNYIEYFSTPALFYSINNSFFIAIVSTLITISLATVFAFILARSCIPGKAVFKGIALLPLLAPSLLPGISFVYLFGRQGVLKGLLGDYSIYGPIGIVMGEVFYTFPHALMILIAAFSIADARMYEAAVALRTSRIRTFFTVTLPGIKYGLISAIFVVFTLVITDFGIPKVIGGQYNVLATDIYKQVIGQQNFEMGAVVSVVLLIPAILAFAVDRFVQRKQVAMLTARAVPYEPKPHALLDKIFFVYCLIISLMIVGIIGMAGFASFVSFWPYNLELSLKNYNFDLMDGGGWSSFYNSLKMAAYTAVFGTIVIFTGAYMVEKANGFKIVRGIIQFLCMIPMAVPGMVLGLAYIFFFNSPSNPLGFIYGTMPILVIVTIAHFYTVSHLTAMTALKQIDPEFETVSASLKVPFFRTFLRVTVPVCMPAILDISIYLFVNAMTTVSAVIFLYSSDTTLASVAALNMDDAGDVAPAAAMCMVIVATSATVRVLHALLTRGLSRRTQAWRQR</sequence>
<feature type="transmembrane region" description="Helical" evidence="5">
    <location>
        <begin position="362"/>
        <end position="381"/>
    </location>
</feature>
<proteinExistence type="inferred from homology"/>
<feature type="transmembrane region" description="Helical" evidence="5">
    <location>
        <begin position="82"/>
        <end position="104"/>
    </location>
</feature>
<comment type="similarity">
    <text evidence="5">Belongs to the binding-protein-dependent transport system permease family.</text>
</comment>
<feature type="transmembrane region" description="Helical" evidence="5">
    <location>
        <begin position="393"/>
        <end position="414"/>
    </location>
</feature>
<dbReference type="InterPro" id="IPR000515">
    <property type="entry name" value="MetI-like"/>
</dbReference>
<feature type="transmembrane region" description="Helical" evidence="5">
    <location>
        <begin position="116"/>
        <end position="138"/>
    </location>
</feature>
<evidence type="ECO:0000256" key="4">
    <source>
        <dbReference type="ARBA" id="ARBA00023136"/>
    </source>
</evidence>
<evidence type="ECO:0000256" key="5">
    <source>
        <dbReference type="RuleBase" id="RU363032"/>
    </source>
</evidence>
<feature type="domain" description="ABC transmembrane type-1" evidence="6">
    <location>
        <begin position="356"/>
        <end position="551"/>
    </location>
</feature>
<organism evidence="7 8">
    <name type="scientific">Sneathiella chinensis</name>
    <dbReference type="NCBI Taxonomy" id="349750"/>
    <lineage>
        <taxon>Bacteria</taxon>
        <taxon>Pseudomonadati</taxon>
        <taxon>Pseudomonadota</taxon>
        <taxon>Alphaproteobacteria</taxon>
        <taxon>Sneathiellales</taxon>
        <taxon>Sneathiellaceae</taxon>
        <taxon>Sneathiella</taxon>
    </lineage>
</organism>
<dbReference type="InterPro" id="IPR035906">
    <property type="entry name" value="MetI-like_sf"/>
</dbReference>
<feature type="transmembrane region" description="Helical" evidence="5">
    <location>
        <begin position="426"/>
        <end position="445"/>
    </location>
</feature>
<keyword evidence="8" id="KW-1185">Reference proteome</keyword>
<evidence type="ECO:0000313" key="7">
    <source>
        <dbReference type="EMBL" id="GLQ06623.1"/>
    </source>
</evidence>
<feature type="transmembrane region" description="Helical" evidence="5">
    <location>
        <begin position="305"/>
        <end position="332"/>
    </location>
</feature>
<dbReference type="NCBIfam" id="TIGR03262">
    <property type="entry name" value="PhnU2"/>
    <property type="match status" value="1"/>
</dbReference>
<reference evidence="7" key="2">
    <citation type="submission" date="2023-01" db="EMBL/GenBank/DDBJ databases">
        <title>Draft genome sequence of Sneathiella chinensis strain NBRC 103408.</title>
        <authorList>
            <person name="Sun Q."/>
            <person name="Mori K."/>
        </authorList>
    </citation>
    <scope>NUCLEOTIDE SEQUENCE</scope>
    <source>
        <strain evidence="7">NBRC 103408</strain>
    </source>
</reference>
<keyword evidence="5" id="KW-0813">Transport</keyword>
<evidence type="ECO:0000256" key="1">
    <source>
        <dbReference type="ARBA" id="ARBA00004651"/>
    </source>
</evidence>
<dbReference type="Pfam" id="PF00528">
    <property type="entry name" value="BPD_transp_1"/>
    <property type="match status" value="2"/>
</dbReference>
<dbReference type="PANTHER" id="PTHR43496">
    <property type="entry name" value="PROTEIN LPLB"/>
    <property type="match status" value="1"/>
</dbReference>
<gene>
    <name evidence="7" type="ORF">GCM10007924_18440</name>
</gene>
<dbReference type="Proteomes" id="UP001161409">
    <property type="component" value="Unassembled WGS sequence"/>
</dbReference>